<proteinExistence type="inferred from homology"/>
<comment type="similarity">
    <text evidence="1">Belongs to the carbohydrate kinase PfkB family.</text>
</comment>
<dbReference type="AlphaFoldDB" id="A0A4P7IDV9"/>
<keyword evidence="3" id="KW-0547">Nucleotide-binding</keyword>
<accession>A0A4P7IDV9</accession>
<dbReference type="Pfam" id="PF00294">
    <property type="entry name" value="PfkB"/>
    <property type="match status" value="1"/>
</dbReference>
<evidence type="ECO:0000313" key="8">
    <source>
        <dbReference type="Proteomes" id="UP000294853"/>
    </source>
</evidence>
<sequence>MLAKPVVLVVGEALVDAVRRPDGVTEEHPGGSCANAAVGLARLGQEVWFATALGDDARGRAVAGHLAANHVGLAGDPYVLARTSTALATVGSDGAATYAFDLEWRLPPLDVPDEVDPAVVVYGSLGAALAPGAEGVARLVESLRERVLTVLDLNVRPAVTGLGPEVVARAEQMASLADVVKASDEDVEALWPGRDRGDVASQLLAAGSSAVVVTRAAAGVQWFARDGVVEVPAPEVAVVDTIGAGDTVTAALVDGLWRLGARGPGAGERVRDLDPADRVGVIRLAARAAAVTVSRAGADPPWRRELGQS</sequence>
<keyword evidence="4 7" id="KW-0418">Kinase</keyword>
<protein>
    <submittedName>
        <fullName evidence="7">Carbohydrate kinase</fullName>
    </submittedName>
</protein>
<evidence type="ECO:0000256" key="3">
    <source>
        <dbReference type="ARBA" id="ARBA00022741"/>
    </source>
</evidence>
<dbReference type="InterPro" id="IPR011611">
    <property type="entry name" value="PfkB_dom"/>
</dbReference>
<gene>
    <name evidence="7" type="ORF">EXE58_04025</name>
</gene>
<evidence type="ECO:0000256" key="1">
    <source>
        <dbReference type="ARBA" id="ARBA00010688"/>
    </source>
</evidence>
<dbReference type="EMBL" id="CP038436">
    <property type="protein sequence ID" value="QBX54713.1"/>
    <property type="molecule type" value="Genomic_DNA"/>
</dbReference>
<dbReference type="Gene3D" id="3.40.1190.20">
    <property type="match status" value="1"/>
</dbReference>
<evidence type="ECO:0000256" key="2">
    <source>
        <dbReference type="ARBA" id="ARBA00022679"/>
    </source>
</evidence>
<dbReference type="InterPro" id="IPR002173">
    <property type="entry name" value="Carboh/pur_kinase_PfkB_CS"/>
</dbReference>
<evidence type="ECO:0000256" key="5">
    <source>
        <dbReference type="ARBA" id="ARBA00022840"/>
    </source>
</evidence>
<evidence type="ECO:0000256" key="4">
    <source>
        <dbReference type="ARBA" id="ARBA00022777"/>
    </source>
</evidence>
<dbReference type="PROSITE" id="PS00584">
    <property type="entry name" value="PFKB_KINASES_2"/>
    <property type="match status" value="1"/>
</dbReference>
<dbReference type="PANTHER" id="PTHR43085:SF1">
    <property type="entry name" value="PSEUDOURIDINE KINASE-RELATED"/>
    <property type="match status" value="1"/>
</dbReference>
<dbReference type="KEGG" id="nsn:EXE58_04025"/>
<dbReference type="InterPro" id="IPR029056">
    <property type="entry name" value="Ribokinase-like"/>
</dbReference>
<keyword evidence="5" id="KW-0067">ATP-binding</keyword>
<reference evidence="7 8" key="1">
    <citation type="submission" date="2019-03" db="EMBL/GenBank/DDBJ databases">
        <title>Three New Species of Nocardioides, Nocardioides euryhalodurans sp. nov., Nocardioides seonyuensis sp. nov. and Nocardioides eburneoflavus sp. nov. Iolated from Soil.</title>
        <authorList>
            <person name="Roh S.G."/>
            <person name="Lee C."/>
            <person name="Kim M.-K."/>
            <person name="Kim S.B."/>
        </authorList>
    </citation>
    <scope>NUCLEOTIDE SEQUENCE [LARGE SCALE GENOMIC DNA]</scope>
    <source>
        <strain evidence="7 8">MMS17-SY207-3</strain>
    </source>
</reference>
<dbReference type="GO" id="GO:0016301">
    <property type="term" value="F:kinase activity"/>
    <property type="evidence" value="ECO:0007669"/>
    <property type="project" value="UniProtKB-KW"/>
</dbReference>
<evidence type="ECO:0000313" key="7">
    <source>
        <dbReference type="EMBL" id="QBX54713.1"/>
    </source>
</evidence>
<dbReference type="SUPFAM" id="SSF53613">
    <property type="entry name" value="Ribokinase-like"/>
    <property type="match status" value="1"/>
</dbReference>
<dbReference type="InterPro" id="IPR050306">
    <property type="entry name" value="PfkB_Carbo_kinase"/>
</dbReference>
<feature type="domain" description="Carbohydrate kinase PfkB" evidence="6">
    <location>
        <begin position="7"/>
        <end position="301"/>
    </location>
</feature>
<evidence type="ECO:0000259" key="6">
    <source>
        <dbReference type="Pfam" id="PF00294"/>
    </source>
</evidence>
<dbReference type="OrthoDB" id="9795789at2"/>
<dbReference type="Proteomes" id="UP000294853">
    <property type="component" value="Chromosome"/>
</dbReference>
<name>A0A4P7IDV9_9ACTN</name>
<dbReference type="GO" id="GO:0005524">
    <property type="term" value="F:ATP binding"/>
    <property type="evidence" value="ECO:0007669"/>
    <property type="project" value="UniProtKB-KW"/>
</dbReference>
<keyword evidence="2" id="KW-0808">Transferase</keyword>
<dbReference type="PANTHER" id="PTHR43085">
    <property type="entry name" value="HEXOKINASE FAMILY MEMBER"/>
    <property type="match status" value="1"/>
</dbReference>
<keyword evidence="8" id="KW-1185">Reference proteome</keyword>
<dbReference type="RefSeq" id="WP_135266685.1">
    <property type="nucleotide sequence ID" value="NZ_CP038436.1"/>
</dbReference>
<organism evidence="7 8">
    <name type="scientific">Nocardioides seonyuensis</name>
    <dbReference type="NCBI Taxonomy" id="2518371"/>
    <lineage>
        <taxon>Bacteria</taxon>
        <taxon>Bacillati</taxon>
        <taxon>Actinomycetota</taxon>
        <taxon>Actinomycetes</taxon>
        <taxon>Propionibacteriales</taxon>
        <taxon>Nocardioidaceae</taxon>
        <taxon>Nocardioides</taxon>
    </lineage>
</organism>